<dbReference type="PANTHER" id="PTHR12110">
    <property type="entry name" value="HYDROXYPYRUVATE ISOMERASE"/>
    <property type="match status" value="1"/>
</dbReference>
<dbReference type="SUPFAM" id="SSF51658">
    <property type="entry name" value="Xylose isomerase-like"/>
    <property type="match status" value="1"/>
</dbReference>
<dbReference type="PANTHER" id="PTHR12110:SF41">
    <property type="entry name" value="INOSOSE DEHYDRATASE"/>
    <property type="match status" value="1"/>
</dbReference>
<evidence type="ECO:0000313" key="3">
    <source>
        <dbReference type="EMBL" id="SEB47187.1"/>
    </source>
</evidence>
<gene>
    <name evidence="3" type="ORF">SAMN04489806_0760</name>
</gene>
<evidence type="ECO:0000256" key="1">
    <source>
        <dbReference type="ARBA" id="ARBA00023277"/>
    </source>
</evidence>
<name>A0A1H4JM08_9MICO</name>
<protein>
    <submittedName>
        <fullName evidence="3">D-tagatose 3-epimerase</fullName>
    </submittedName>
</protein>
<dbReference type="STRING" id="640635.SAMN04489806_0760"/>
<dbReference type="InterPro" id="IPR036237">
    <property type="entry name" value="Xyl_isomerase-like_sf"/>
</dbReference>
<keyword evidence="1" id="KW-0119">Carbohydrate metabolism</keyword>
<dbReference type="EMBL" id="FNRY01000001">
    <property type="protein sequence ID" value="SEB47187.1"/>
    <property type="molecule type" value="Genomic_DNA"/>
</dbReference>
<dbReference type="RefSeq" id="WP_091179999.1">
    <property type="nucleotide sequence ID" value="NZ_FNRY01000001.1"/>
</dbReference>
<feature type="domain" description="Xylose isomerase-like TIM barrel" evidence="2">
    <location>
        <begin position="26"/>
        <end position="251"/>
    </location>
</feature>
<accession>A0A1H4JM08</accession>
<dbReference type="Gene3D" id="3.20.20.150">
    <property type="entry name" value="Divalent-metal-dependent TIM barrel enzymes"/>
    <property type="match status" value="1"/>
</dbReference>
<keyword evidence="4" id="KW-1185">Reference proteome</keyword>
<dbReference type="InterPro" id="IPR050312">
    <property type="entry name" value="IolE/XylAMocC-like"/>
</dbReference>
<evidence type="ECO:0000313" key="4">
    <source>
        <dbReference type="Proteomes" id="UP000199183"/>
    </source>
</evidence>
<dbReference type="OrthoDB" id="9801426at2"/>
<dbReference type="InterPro" id="IPR013022">
    <property type="entry name" value="Xyl_isomerase-like_TIM-brl"/>
</dbReference>
<organism evidence="3 4">
    <name type="scientific">Paramicrobacterium humi</name>
    <dbReference type="NCBI Taxonomy" id="640635"/>
    <lineage>
        <taxon>Bacteria</taxon>
        <taxon>Bacillati</taxon>
        <taxon>Actinomycetota</taxon>
        <taxon>Actinomycetes</taxon>
        <taxon>Micrococcales</taxon>
        <taxon>Microbacteriaceae</taxon>
        <taxon>Paramicrobacterium</taxon>
    </lineage>
</organism>
<dbReference type="Proteomes" id="UP000199183">
    <property type="component" value="Unassembled WGS sequence"/>
</dbReference>
<evidence type="ECO:0000259" key="2">
    <source>
        <dbReference type="Pfam" id="PF01261"/>
    </source>
</evidence>
<sequence length="291" mass="31745">MKIGCHASVWTGTFDEAGLRTAFEGTAKAGFDLIELPLFHPDDWNVELTKALAAEHGLAVTASLGLTDDINISSEDTAVVERGEKHLTKILEILHELGSSHLVGVIYGPMKKHMRTATELEVQHGQEAIGRLADRAAELGIRLGLEVVNHYETNILNTAKQAVAYVEQVGRDNVGAHIDTYHMNIEESSMFEPVLAAHAAGRLEYVHIGESHRGYLGTGSVDFDTFFKALGHVRYDGPIVFESFSSAVVDPQLTATLGIWRNLWQDGADLAAHANAFIRGHLHAVETIALH</sequence>
<dbReference type="AlphaFoldDB" id="A0A1H4JM08"/>
<dbReference type="Pfam" id="PF01261">
    <property type="entry name" value="AP_endonuc_2"/>
    <property type="match status" value="1"/>
</dbReference>
<proteinExistence type="predicted"/>
<reference evidence="3 4" key="1">
    <citation type="submission" date="2016-10" db="EMBL/GenBank/DDBJ databases">
        <authorList>
            <person name="de Groot N.N."/>
        </authorList>
    </citation>
    <scope>NUCLEOTIDE SEQUENCE [LARGE SCALE GENOMIC DNA]</scope>
    <source>
        <strain evidence="3 4">DSM 21799</strain>
    </source>
</reference>